<dbReference type="GO" id="GO:0005737">
    <property type="term" value="C:cytoplasm"/>
    <property type="evidence" value="ECO:0007669"/>
    <property type="project" value="TreeGrafter"/>
</dbReference>
<evidence type="ECO:0000259" key="6">
    <source>
        <dbReference type="Pfam" id="PF18265"/>
    </source>
</evidence>
<feature type="domain" description="PDZ" evidence="5">
    <location>
        <begin position="144"/>
        <end position="202"/>
    </location>
</feature>
<comment type="similarity">
    <text evidence="1">Belongs to the proteasome subunit p27 family.</text>
</comment>
<evidence type="ECO:0000256" key="3">
    <source>
        <dbReference type="ARBA" id="ARBA00068021"/>
    </source>
</evidence>
<evidence type="ECO:0000256" key="2">
    <source>
        <dbReference type="ARBA" id="ARBA00023186"/>
    </source>
</evidence>
<dbReference type="Pfam" id="PF18265">
    <property type="entry name" value="Nas2_N"/>
    <property type="match status" value="1"/>
</dbReference>
<accession>A0AAD5YVG5</accession>
<dbReference type="FunFam" id="2.30.42.10:FF:000107">
    <property type="entry name" value="26S proteasome non-ATPase regulatory subunit 9"/>
    <property type="match status" value="1"/>
</dbReference>
<dbReference type="GO" id="GO:0070682">
    <property type="term" value="P:proteasome regulatory particle assembly"/>
    <property type="evidence" value="ECO:0007669"/>
    <property type="project" value="InterPro"/>
</dbReference>
<feature type="region of interest" description="Disordered" evidence="4">
    <location>
        <begin position="1"/>
        <end position="27"/>
    </location>
</feature>
<sequence length="232" mass="25308">MSTPSHSTKDQDQSTTMGFTLPSPTSPSQIAQTLIQKKETIESEIPTHISILRTNNIDMTTPLVDSEGFPRSDVDIWAVRKARVRIIELRNDLKDVMDEIGKALEGVYAKPTVASSTNTGSSNQTSTEQQMDVQEEGLSPFARVNSVAPGSPAAEAGMQKEDLILKFGNLVRSSFNPPSSLTPLAGLVSESENKHIIIRVRRAGDQKYLTLTPRQGWGGRGMLGCHIVPYSE</sequence>
<dbReference type="Proteomes" id="UP001213000">
    <property type="component" value="Unassembled WGS sequence"/>
</dbReference>
<dbReference type="SUPFAM" id="SSF50156">
    <property type="entry name" value="PDZ domain-like"/>
    <property type="match status" value="1"/>
</dbReference>
<dbReference type="Pfam" id="PF17820">
    <property type="entry name" value="PDZ_6"/>
    <property type="match status" value="1"/>
</dbReference>
<dbReference type="EMBL" id="JANIEX010000457">
    <property type="protein sequence ID" value="KAJ3566829.1"/>
    <property type="molecule type" value="Genomic_DNA"/>
</dbReference>
<keyword evidence="2" id="KW-0143">Chaperone</keyword>
<feature type="domain" description="Nas2 N-terminal" evidence="6">
    <location>
        <begin position="32"/>
        <end position="108"/>
    </location>
</feature>
<reference evidence="7" key="1">
    <citation type="submission" date="2022-07" db="EMBL/GenBank/DDBJ databases">
        <title>Genome Sequence of Leucocoprinus birnbaumii.</title>
        <authorList>
            <person name="Buettner E."/>
        </authorList>
    </citation>
    <scope>NUCLEOTIDE SEQUENCE</scope>
    <source>
        <strain evidence="7">VT141</strain>
    </source>
</reference>
<evidence type="ECO:0000313" key="8">
    <source>
        <dbReference type="Proteomes" id="UP001213000"/>
    </source>
</evidence>
<protein>
    <recommendedName>
        <fullName evidence="3">Probable 26S proteasome regulatory subunit p27</fullName>
    </recommendedName>
</protein>
<dbReference type="PANTHER" id="PTHR12651:SF1">
    <property type="entry name" value="26S PROTEASOME NON-ATPASE REGULATORY SUBUNIT 9"/>
    <property type="match status" value="1"/>
</dbReference>
<feature type="compositionally biased region" description="Polar residues" evidence="4">
    <location>
        <begin position="13"/>
        <end position="27"/>
    </location>
</feature>
<dbReference type="PANTHER" id="PTHR12651">
    <property type="entry name" value="26S PROTEASOME NON-ATPASE REGULATORY SUBUNIT 9"/>
    <property type="match status" value="1"/>
</dbReference>
<gene>
    <name evidence="7" type="ORF">NP233_g6754</name>
</gene>
<organism evidence="7 8">
    <name type="scientific">Leucocoprinus birnbaumii</name>
    <dbReference type="NCBI Taxonomy" id="56174"/>
    <lineage>
        <taxon>Eukaryota</taxon>
        <taxon>Fungi</taxon>
        <taxon>Dikarya</taxon>
        <taxon>Basidiomycota</taxon>
        <taxon>Agaricomycotina</taxon>
        <taxon>Agaricomycetes</taxon>
        <taxon>Agaricomycetidae</taxon>
        <taxon>Agaricales</taxon>
        <taxon>Agaricineae</taxon>
        <taxon>Agaricaceae</taxon>
        <taxon>Leucocoprinus</taxon>
    </lineage>
</organism>
<evidence type="ECO:0000256" key="4">
    <source>
        <dbReference type="SAM" id="MobiDB-lite"/>
    </source>
</evidence>
<dbReference type="InterPro" id="IPR036034">
    <property type="entry name" value="PDZ_sf"/>
</dbReference>
<dbReference type="Gene3D" id="6.10.140.1710">
    <property type="match status" value="1"/>
</dbReference>
<feature type="region of interest" description="Disordered" evidence="4">
    <location>
        <begin position="113"/>
        <end position="134"/>
    </location>
</feature>
<evidence type="ECO:0000256" key="1">
    <source>
        <dbReference type="ARBA" id="ARBA00005256"/>
    </source>
</evidence>
<evidence type="ECO:0000259" key="5">
    <source>
        <dbReference type="Pfam" id="PF17820"/>
    </source>
</evidence>
<dbReference type="Gene3D" id="2.30.42.10">
    <property type="match status" value="1"/>
</dbReference>
<name>A0AAD5YVG5_9AGAR</name>
<comment type="caution">
    <text evidence="7">The sequence shown here is derived from an EMBL/GenBank/DDBJ whole genome shotgun (WGS) entry which is preliminary data.</text>
</comment>
<keyword evidence="8" id="KW-1185">Reference proteome</keyword>
<evidence type="ECO:0000313" key="7">
    <source>
        <dbReference type="EMBL" id="KAJ3566829.1"/>
    </source>
</evidence>
<dbReference type="InterPro" id="IPR041489">
    <property type="entry name" value="PDZ_6"/>
</dbReference>
<dbReference type="InterPro" id="IPR040815">
    <property type="entry name" value="Nas2_N"/>
</dbReference>
<proteinExistence type="inferred from homology"/>
<dbReference type="InterPro" id="IPR035269">
    <property type="entry name" value="PSMD9"/>
</dbReference>
<dbReference type="AlphaFoldDB" id="A0AAD5YVG5"/>
<feature type="compositionally biased region" description="Low complexity" evidence="4">
    <location>
        <begin position="115"/>
        <end position="127"/>
    </location>
</feature>
<dbReference type="GO" id="GO:0005634">
    <property type="term" value="C:nucleus"/>
    <property type="evidence" value="ECO:0007669"/>
    <property type="project" value="TreeGrafter"/>
</dbReference>